<evidence type="ECO:0000256" key="2">
    <source>
        <dbReference type="ARBA" id="ARBA00005830"/>
    </source>
</evidence>
<dbReference type="STRING" id="1276538.A0A1X7S6S0"/>
<keyword evidence="5" id="KW-0560">Oxidoreductase</keyword>
<sequence>MWRIPKDTPQTATSNGHQELTELTSDTPLDTIFQHWNEDGAVVIKSLLTPEQVTQMQTELEPVLDAVQRGSIIAHEELQAFHGRKTKRAGDLINHSATFREKFVENDFLHSLLKTVFTEGGHAGNYWLAAASTLNAAGPQPAQVLHRDVQQSPPYVLLGPDATEAVVNFIVALTDFTEENGATRVIPGSNKWSYDQRGSPDQTIPALLKAGDCLFFSGKVVHGMGENRTETERKCVQMSTLASFLTPTEAHPFTVKVETAAKMSRRAQRYLGFRSQYPRETSGLWLKDYAELGLHLGFDDGESVKEDQQEILKAHMEAYMRDNGH</sequence>
<evidence type="ECO:0000313" key="7">
    <source>
        <dbReference type="EMBL" id="SMQ54917.1"/>
    </source>
</evidence>
<dbReference type="InterPro" id="IPR008775">
    <property type="entry name" value="Phytyl_CoA_dOase-like"/>
</dbReference>
<proteinExistence type="inferred from homology"/>
<dbReference type="AlphaFoldDB" id="A0A1X7S6S0"/>
<evidence type="ECO:0000256" key="5">
    <source>
        <dbReference type="ARBA" id="ARBA00023002"/>
    </source>
</evidence>
<accession>A0A1X7S6S0</accession>
<dbReference type="GO" id="GO:0051213">
    <property type="term" value="F:dioxygenase activity"/>
    <property type="evidence" value="ECO:0007669"/>
    <property type="project" value="UniProtKB-KW"/>
</dbReference>
<organism evidence="7 8">
    <name type="scientific">Zymoseptoria tritici (strain ST99CH_3D7)</name>
    <dbReference type="NCBI Taxonomy" id="1276538"/>
    <lineage>
        <taxon>Eukaryota</taxon>
        <taxon>Fungi</taxon>
        <taxon>Dikarya</taxon>
        <taxon>Ascomycota</taxon>
        <taxon>Pezizomycotina</taxon>
        <taxon>Dothideomycetes</taxon>
        <taxon>Dothideomycetidae</taxon>
        <taxon>Mycosphaerellales</taxon>
        <taxon>Mycosphaerellaceae</taxon>
        <taxon>Zymoseptoria</taxon>
    </lineage>
</organism>
<dbReference type="EMBL" id="LT853701">
    <property type="protein sequence ID" value="SMQ54917.1"/>
    <property type="molecule type" value="Genomic_DNA"/>
</dbReference>
<evidence type="ECO:0008006" key="9">
    <source>
        <dbReference type="Google" id="ProtNLM"/>
    </source>
</evidence>
<dbReference type="GO" id="GO:0046872">
    <property type="term" value="F:metal ion binding"/>
    <property type="evidence" value="ECO:0007669"/>
    <property type="project" value="UniProtKB-KW"/>
</dbReference>
<keyword evidence="8" id="KW-1185">Reference proteome</keyword>
<dbReference type="PANTHER" id="PTHR20883:SF19">
    <property type="entry name" value="MULTIFUNCTIONAL DIOXYGENASE AUSE"/>
    <property type="match status" value="1"/>
</dbReference>
<evidence type="ECO:0000313" key="8">
    <source>
        <dbReference type="Proteomes" id="UP000215127"/>
    </source>
</evidence>
<evidence type="ECO:0000256" key="6">
    <source>
        <dbReference type="ARBA" id="ARBA00023004"/>
    </source>
</evidence>
<reference evidence="7 8" key="1">
    <citation type="submission" date="2016-06" db="EMBL/GenBank/DDBJ databases">
        <authorList>
            <person name="Kjaerup R.B."/>
            <person name="Dalgaard T.S."/>
            <person name="Juul-Madsen H.R."/>
        </authorList>
    </citation>
    <scope>NUCLEOTIDE SEQUENCE [LARGE SCALE GENOMIC DNA]</scope>
</reference>
<name>A0A1X7S6S0_ZYMT9</name>
<protein>
    <recommendedName>
        <fullName evidence="9">Fe2OG dioxygenase domain-containing protein</fullName>
    </recommendedName>
</protein>
<dbReference type="PANTHER" id="PTHR20883">
    <property type="entry name" value="PHYTANOYL-COA DIOXYGENASE DOMAIN CONTAINING 1"/>
    <property type="match status" value="1"/>
</dbReference>
<gene>
    <name evidence="7" type="ORF">ZT3D7_G10072</name>
</gene>
<keyword evidence="6" id="KW-0408">Iron</keyword>
<keyword evidence="3" id="KW-0479">Metal-binding</keyword>
<dbReference type="Proteomes" id="UP000215127">
    <property type="component" value="Chromosome 10"/>
</dbReference>
<keyword evidence="4" id="KW-0223">Dioxygenase</keyword>
<evidence type="ECO:0000256" key="3">
    <source>
        <dbReference type="ARBA" id="ARBA00022723"/>
    </source>
</evidence>
<dbReference type="Gene3D" id="2.60.120.620">
    <property type="entry name" value="q2cbj1_9rhob like domain"/>
    <property type="match status" value="1"/>
</dbReference>
<evidence type="ECO:0000256" key="1">
    <source>
        <dbReference type="ARBA" id="ARBA00001962"/>
    </source>
</evidence>
<dbReference type="Pfam" id="PF05721">
    <property type="entry name" value="PhyH"/>
    <property type="match status" value="1"/>
</dbReference>
<evidence type="ECO:0000256" key="4">
    <source>
        <dbReference type="ARBA" id="ARBA00022964"/>
    </source>
</evidence>
<comment type="similarity">
    <text evidence="2">Belongs to the PhyH family.</text>
</comment>
<comment type="cofactor">
    <cofactor evidence="1">
        <name>Fe cation</name>
        <dbReference type="ChEBI" id="CHEBI:24875"/>
    </cofactor>
</comment>
<dbReference type="SUPFAM" id="SSF51197">
    <property type="entry name" value="Clavaminate synthase-like"/>
    <property type="match status" value="1"/>
</dbReference>